<dbReference type="Proteomes" id="UP000635606">
    <property type="component" value="Unassembled WGS sequence"/>
</dbReference>
<feature type="domain" description="Mycothiol-dependent maleylpyruvate isomerase metal-binding" evidence="1">
    <location>
        <begin position="7"/>
        <end position="155"/>
    </location>
</feature>
<sequence length="218" mass="22863">MRENTALAAEAANLSAALESVTEAGYDRPTRCPPWTVRALLAHVGMATDRVILMLAEPAPPTADTDAAGYYRPDVRFSPATNSERIDGAVSAAARAGSGAALAARFGRTWRDAHAAVAREDPDRVVRTRHGDAMRLADFMVTRVVELVVHGLDLADALDRPPWTDGGALAVVTGLLVPTGSWTGDPMILVRAATGRADDDGTAAGRLRAAGVTWLALG</sequence>
<reference evidence="2" key="1">
    <citation type="submission" date="2021-01" db="EMBL/GenBank/DDBJ databases">
        <title>Whole genome shotgun sequence of Virgisporangium ochraceum NBRC 16418.</title>
        <authorList>
            <person name="Komaki H."/>
            <person name="Tamura T."/>
        </authorList>
    </citation>
    <scope>NUCLEOTIDE SEQUENCE</scope>
    <source>
        <strain evidence="2">NBRC 16418</strain>
    </source>
</reference>
<dbReference type="Gene3D" id="1.20.120.450">
    <property type="entry name" value="dinb family like domain"/>
    <property type="match status" value="1"/>
</dbReference>
<protein>
    <recommendedName>
        <fullName evidence="1">Mycothiol-dependent maleylpyruvate isomerase metal-binding domain-containing protein</fullName>
    </recommendedName>
</protein>
<comment type="caution">
    <text evidence="2">The sequence shown here is derived from an EMBL/GenBank/DDBJ whole genome shotgun (WGS) entry which is preliminary data.</text>
</comment>
<dbReference type="EMBL" id="BOPH01000020">
    <property type="protein sequence ID" value="GIJ66679.1"/>
    <property type="molecule type" value="Genomic_DNA"/>
</dbReference>
<gene>
    <name evidence="2" type="ORF">Voc01_015960</name>
</gene>
<dbReference type="GO" id="GO:0046872">
    <property type="term" value="F:metal ion binding"/>
    <property type="evidence" value="ECO:0007669"/>
    <property type="project" value="InterPro"/>
</dbReference>
<proteinExistence type="predicted"/>
<evidence type="ECO:0000259" key="1">
    <source>
        <dbReference type="Pfam" id="PF11716"/>
    </source>
</evidence>
<dbReference type="AlphaFoldDB" id="A0A8J3ZLU8"/>
<dbReference type="InterPro" id="IPR034660">
    <property type="entry name" value="DinB/YfiT-like"/>
</dbReference>
<keyword evidence="3" id="KW-1185">Reference proteome</keyword>
<accession>A0A8J3ZLU8</accession>
<dbReference type="SUPFAM" id="SSF109854">
    <property type="entry name" value="DinB/YfiT-like putative metalloenzymes"/>
    <property type="match status" value="1"/>
</dbReference>
<dbReference type="InterPro" id="IPR024344">
    <property type="entry name" value="MDMPI_metal-binding"/>
</dbReference>
<organism evidence="2 3">
    <name type="scientific">Virgisporangium ochraceum</name>
    <dbReference type="NCBI Taxonomy" id="65505"/>
    <lineage>
        <taxon>Bacteria</taxon>
        <taxon>Bacillati</taxon>
        <taxon>Actinomycetota</taxon>
        <taxon>Actinomycetes</taxon>
        <taxon>Micromonosporales</taxon>
        <taxon>Micromonosporaceae</taxon>
        <taxon>Virgisporangium</taxon>
    </lineage>
</organism>
<name>A0A8J3ZLU8_9ACTN</name>
<dbReference type="InterPro" id="IPR017517">
    <property type="entry name" value="Maleyloyr_isom"/>
</dbReference>
<evidence type="ECO:0000313" key="2">
    <source>
        <dbReference type="EMBL" id="GIJ66679.1"/>
    </source>
</evidence>
<dbReference type="RefSeq" id="WP_203926650.1">
    <property type="nucleotide sequence ID" value="NZ_BOPH01000020.1"/>
</dbReference>
<dbReference type="Pfam" id="PF11716">
    <property type="entry name" value="MDMPI_N"/>
    <property type="match status" value="1"/>
</dbReference>
<evidence type="ECO:0000313" key="3">
    <source>
        <dbReference type="Proteomes" id="UP000635606"/>
    </source>
</evidence>
<dbReference type="NCBIfam" id="TIGR03083">
    <property type="entry name" value="maleylpyruvate isomerase family mycothiol-dependent enzyme"/>
    <property type="match status" value="1"/>
</dbReference>